<dbReference type="GO" id="GO:0050661">
    <property type="term" value="F:NADP binding"/>
    <property type="evidence" value="ECO:0007669"/>
    <property type="project" value="InterPro"/>
</dbReference>
<dbReference type="Proteomes" id="UP000239874">
    <property type="component" value="Unassembled WGS sequence"/>
</dbReference>
<gene>
    <name evidence="3" type="ORF">C5E45_19515</name>
</gene>
<accession>A0A2S6AN26</accession>
<evidence type="ECO:0000259" key="1">
    <source>
        <dbReference type="Pfam" id="PF03446"/>
    </source>
</evidence>
<dbReference type="Gene3D" id="3.40.50.720">
    <property type="entry name" value="NAD(P)-binding Rossmann-like Domain"/>
    <property type="match status" value="1"/>
</dbReference>
<dbReference type="InterPro" id="IPR006115">
    <property type="entry name" value="6PGDH_NADP-bd"/>
</dbReference>
<reference evidence="3 4" key="1">
    <citation type="submission" date="2018-02" db="EMBL/GenBank/DDBJ databases">
        <title>8 Nocardia nova and 1 Nocardia cyriacigeorgica strain used for evolution to TMP-SMX.</title>
        <authorList>
            <person name="Mehta H."/>
            <person name="Weng J."/>
            <person name="Shamoo Y."/>
        </authorList>
    </citation>
    <scope>NUCLEOTIDE SEQUENCE [LARGE SCALE GENOMIC DNA]</scope>
    <source>
        <strain evidence="3 4">MDA3139</strain>
    </source>
</reference>
<protein>
    <submittedName>
        <fullName evidence="3">NAD(P)-dependent oxidoreductase</fullName>
    </submittedName>
</protein>
<feature type="domain" description="6-phosphogluconate dehydrogenase NADP-binding" evidence="1">
    <location>
        <begin position="37"/>
        <end position="189"/>
    </location>
</feature>
<dbReference type="AlphaFoldDB" id="A0A2S6AN26"/>
<dbReference type="InterPro" id="IPR029154">
    <property type="entry name" value="HIBADH-like_NADP-bd"/>
</dbReference>
<dbReference type="RefSeq" id="WP_104377150.1">
    <property type="nucleotide sequence ID" value="NZ_PSZC01000013.1"/>
</dbReference>
<dbReference type="SUPFAM" id="SSF48179">
    <property type="entry name" value="6-phosphogluconate dehydrogenase C-terminal domain-like"/>
    <property type="match status" value="1"/>
</dbReference>
<feature type="domain" description="3-hydroxyisobutyrate dehydrogenase-like NAD-binding" evidence="2">
    <location>
        <begin position="195"/>
        <end position="290"/>
    </location>
</feature>
<sequence>MGRGRTRRVPADQIHRVGRRVRLARPRDEVDRLSARRIGFIGAGKIGEPMVERLLAARLPTAVYARRSEVGDRLADRGGVPVESPDALAGNDVVIACLFDDQQVAEIATPIVAAMRPGAVFVSHTTGSPNALRALDAIARPRGVAVVEAPFSGTAEGIRAGRLTVLLGGDDEAVDIAEEVVSAYADRIIRAGALGSALSVKLINNALFAAHTQLTLTAIRIADGLGVAESTLLAALAVSSGGSAAAQHLSDSELDARAYSELLPHYLRKDVASARAVAAELDVDIAPLVAAVQLGPMRLIDEEPPTIGKEVS</sequence>
<dbReference type="Gene3D" id="1.10.1040.10">
    <property type="entry name" value="N-(1-d-carboxylethyl)-l-norvaline Dehydrogenase, domain 2"/>
    <property type="match status" value="1"/>
</dbReference>
<evidence type="ECO:0000313" key="3">
    <source>
        <dbReference type="EMBL" id="PPJ36603.1"/>
    </source>
</evidence>
<organism evidence="3 4">
    <name type="scientific">Nocardia nova</name>
    <dbReference type="NCBI Taxonomy" id="37330"/>
    <lineage>
        <taxon>Bacteria</taxon>
        <taxon>Bacillati</taxon>
        <taxon>Actinomycetota</taxon>
        <taxon>Actinomycetes</taxon>
        <taxon>Mycobacteriales</taxon>
        <taxon>Nocardiaceae</taxon>
        <taxon>Nocardia</taxon>
    </lineage>
</organism>
<dbReference type="PANTHER" id="PTHR43060">
    <property type="entry name" value="3-HYDROXYISOBUTYRATE DEHYDROGENASE-LIKE 1, MITOCHONDRIAL-RELATED"/>
    <property type="match status" value="1"/>
</dbReference>
<dbReference type="EMBL" id="PSZC01000013">
    <property type="protein sequence ID" value="PPJ36603.1"/>
    <property type="molecule type" value="Genomic_DNA"/>
</dbReference>
<dbReference type="InterPro" id="IPR008927">
    <property type="entry name" value="6-PGluconate_DH-like_C_sf"/>
</dbReference>
<evidence type="ECO:0000313" key="4">
    <source>
        <dbReference type="Proteomes" id="UP000239874"/>
    </source>
</evidence>
<dbReference type="SUPFAM" id="SSF51735">
    <property type="entry name" value="NAD(P)-binding Rossmann-fold domains"/>
    <property type="match status" value="1"/>
</dbReference>
<dbReference type="Pfam" id="PF03446">
    <property type="entry name" value="NAD_binding_2"/>
    <property type="match status" value="1"/>
</dbReference>
<evidence type="ECO:0000259" key="2">
    <source>
        <dbReference type="Pfam" id="PF14833"/>
    </source>
</evidence>
<dbReference type="InterPro" id="IPR013328">
    <property type="entry name" value="6PGD_dom2"/>
</dbReference>
<dbReference type="GO" id="GO:0051287">
    <property type="term" value="F:NAD binding"/>
    <property type="evidence" value="ECO:0007669"/>
    <property type="project" value="InterPro"/>
</dbReference>
<proteinExistence type="predicted"/>
<dbReference type="PANTHER" id="PTHR43060:SF15">
    <property type="entry name" value="3-HYDROXYISOBUTYRATE DEHYDROGENASE-LIKE 1, MITOCHONDRIAL-RELATED"/>
    <property type="match status" value="1"/>
</dbReference>
<dbReference type="InterPro" id="IPR036291">
    <property type="entry name" value="NAD(P)-bd_dom_sf"/>
</dbReference>
<comment type="caution">
    <text evidence="3">The sequence shown here is derived from an EMBL/GenBank/DDBJ whole genome shotgun (WGS) entry which is preliminary data.</text>
</comment>
<name>A0A2S6AN26_9NOCA</name>
<dbReference type="Pfam" id="PF14833">
    <property type="entry name" value="NAD_binding_11"/>
    <property type="match status" value="1"/>
</dbReference>
<dbReference type="OrthoDB" id="3185659at2"/>